<dbReference type="SUPFAM" id="SSF48452">
    <property type="entry name" value="TPR-like"/>
    <property type="match status" value="2"/>
</dbReference>
<evidence type="ECO:0000313" key="6">
    <source>
        <dbReference type="Proteomes" id="UP001053296"/>
    </source>
</evidence>
<dbReference type="Gene3D" id="1.25.40.10">
    <property type="entry name" value="Tetratricopeptide repeat domain"/>
    <property type="match status" value="3"/>
</dbReference>
<dbReference type="PANTHER" id="PTHR44858">
    <property type="entry name" value="TETRATRICOPEPTIDE REPEAT PROTEIN 6"/>
    <property type="match status" value="1"/>
</dbReference>
<feature type="repeat" description="TPR" evidence="3">
    <location>
        <begin position="149"/>
        <end position="182"/>
    </location>
</feature>
<evidence type="ECO:0000256" key="2">
    <source>
        <dbReference type="ARBA" id="ARBA00022803"/>
    </source>
</evidence>
<dbReference type="RefSeq" id="WP_229590876.1">
    <property type="nucleotide sequence ID" value="NZ_AP024485.1"/>
</dbReference>
<keyword evidence="2 3" id="KW-0802">TPR repeat</keyword>
<protein>
    <recommendedName>
        <fullName evidence="7">Tetratricopeptide repeat protein</fullName>
    </recommendedName>
</protein>
<sequence length="306" mass="33917">MRCFPLILFLSAALMCSGCLGQTSPHVRSFSKEEQSDHARHAEAAEIYDQAMLLMHGGEFLEPDAALELLNHALELDPTLVNAHYYRATLLVQKGRGAEGLADVDTVIKARPDFKEAHFIRGGLMLQNSEFEQAIKDYTKVIEIDPNIAEAYARRGICYSELNRKTEAVADFTSALALNPAHVDAHYFRGKALEDTGNLEGALHDLTEAFVLASHNVRIIEGRAQVARKLKEYDLAAADYRRAIVLSPGVARYYSSLGDVLLASGDKANAITAVEQALRLARAYGDARMIAIYDEQLTIFRAWVYK</sequence>
<feature type="signal peptide" evidence="4">
    <location>
        <begin position="1"/>
        <end position="21"/>
    </location>
</feature>
<keyword evidence="4" id="KW-0732">Signal</keyword>
<dbReference type="InterPro" id="IPR011990">
    <property type="entry name" value="TPR-like_helical_dom_sf"/>
</dbReference>
<dbReference type="EMBL" id="AP024485">
    <property type="protein sequence ID" value="BCS88880.1"/>
    <property type="molecule type" value="Genomic_DNA"/>
</dbReference>
<organism evidence="5 6">
    <name type="scientific">Pseudodesulfovibrio sediminis</name>
    <dbReference type="NCBI Taxonomy" id="2810563"/>
    <lineage>
        <taxon>Bacteria</taxon>
        <taxon>Pseudomonadati</taxon>
        <taxon>Thermodesulfobacteriota</taxon>
        <taxon>Desulfovibrionia</taxon>
        <taxon>Desulfovibrionales</taxon>
        <taxon>Desulfovibrionaceae</taxon>
    </lineage>
</organism>
<feature type="chain" id="PRO_5046413085" description="Tetratricopeptide repeat protein" evidence="4">
    <location>
        <begin position="22"/>
        <end position="306"/>
    </location>
</feature>
<evidence type="ECO:0000256" key="1">
    <source>
        <dbReference type="ARBA" id="ARBA00022737"/>
    </source>
</evidence>
<dbReference type="PROSITE" id="PS50005">
    <property type="entry name" value="TPR"/>
    <property type="match status" value="2"/>
</dbReference>
<evidence type="ECO:0000256" key="4">
    <source>
        <dbReference type="SAM" id="SignalP"/>
    </source>
</evidence>
<reference evidence="5" key="1">
    <citation type="journal article" date="2022" name="Arch. Microbiol.">
        <title>Pseudodesulfovibrio sediminis sp. nov., a mesophilic and neutrophilic sulfate-reducing bacterium isolated from sediment of a brackish lake.</title>
        <authorList>
            <person name="Takahashi A."/>
            <person name="Kojima H."/>
            <person name="Watanabe M."/>
            <person name="Fukui M."/>
        </authorList>
    </citation>
    <scope>NUCLEOTIDE SEQUENCE</scope>
    <source>
        <strain evidence="5">SF6</strain>
    </source>
</reference>
<feature type="repeat" description="TPR" evidence="3">
    <location>
        <begin position="115"/>
        <end position="148"/>
    </location>
</feature>
<evidence type="ECO:0000256" key="3">
    <source>
        <dbReference type="PROSITE-ProRule" id="PRU00339"/>
    </source>
</evidence>
<dbReference type="Proteomes" id="UP001053296">
    <property type="component" value="Chromosome"/>
</dbReference>
<keyword evidence="6" id="KW-1185">Reference proteome</keyword>
<dbReference type="Pfam" id="PF13432">
    <property type="entry name" value="TPR_16"/>
    <property type="match status" value="3"/>
</dbReference>
<dbReference type="InterPro" id="IPR019734">
    <property type="entry name" value="TPR_rpt"/>
</dbReference>
<dbReference type="PANTHER" id="PTHR44858:SF1">
    <property type="entry name" value="UDP-N-ACETYLGLUCOSAMINE--PEPTIDE N-ACETYLGLUCOSAMINYLTRANSFERASE SPINDLY-RELATED"/>
    <property type="match status" value="1"/>
</dbReference>
<dbReference type="SMART" id="SM00028">
    <property type="entry name" value="TPR"/>
    <property type="match status" value="7"/>
</dbReference>
<evidence type="ECO:0000313" key="5">
    <source>
        <dbReference type="EMBL" id="BCS88880.1"/>
    </source>
</evidence>
<dbReference type="InterPro" id="IPR050498">
    <property type="entry name" value="Ycf3"/>
</dbReference>
<evidence type="ECO:0008006" key="7">
    <source>
        <dbReference type="Google" id="ProtNLM"/>
    </source>
</evidence>
<accession>A0ABN6EUM8</accession>
<name>A0ABN6EUM8_9BACT</name>
<proteinExistence type="predicted"/>
<keyword evidence="1" id="KW-0677">Repeat</keyword>
<gene>
    <name evidence="5" type="ORF">PSDVSF_21220</name>
</gene>